<comment type="caution">
    <text evidence="2">The sequence shown here is derived from an EMBL/GenBank/DDBJ whole genome shotgun (WGS) entry which is preliminary data.</text>
</comment>
<feature type="transmembrane region" description="Helical" evidence="1">
    <location>
        <begin position="48"/>
        <end position="68"/>
    </location>
</feature>
<dbReference type="AlphaFoldDB" id="A0ABD2ZFI2"/>
<keyword evidence="1" id="KW-0472">Membrane</keyword>
<proteinExistence type="predicted"/>
<evidence type="ECO:0000313" key="2">
    <source>
        <dbReference type="EMBL" id="KAL3518217.1"/>
    </source>
</evidence>
<protein>
    <submittedName>
        <fullName evidence="2">Uncharacterized protein</fullName>
    </submittedName>
</protein>
<organism evidence="2 3">
    <name type="scientific">Cinchona calisaya</name>
    <dbReference type="NCBI Taxonomy" id="153742"/>
    <lineage>
        <taxon>Eukaryota</taxon>
        <taxon>Viridiplantae</taxon>
        <taxon>Streptophyta</taxon>
        <taxon>Embryophyta</taxon>
        <taxon>Tracheophyta</taxon>
        <taxon>Spermatophyta</taxon>
        <taxon>Magnoliopsida</taxon>
        <taxon>eudicotyledons</taxon>
        <taxon>Gunneridae</taxon>
        <taxon>Pentapetalae</taxon>
        <taxon>asterids</taxon>
        <taxon>lamiids</taxon>
        <taxon>Gentianales</taxon>
        <taxon>Rubiaceae</taxon>
        <taxon>Cinchonoideae</taxon>
        <taxon>Cinchoneae</taxon>
        <taxon>Cinchona</taxon>
    </lineage>
</organism>
<reference evidence="2 3" key="1">
    <citation type="submission" date="2024-11" db="EMBL/GenBank/DDBJ databases">
        <title>A near-complete genome assembly of Cinchona calisaya.</title>
        <authorList>
            <person name="Lian D.C."/>
            <person name="Zhao X.W."/>
            <person name="Wei L."/>
        </authorList>
    </citation>
    <scope>NUCLEOTIDE SEQUENCE [LARGE SCALE GENOMIC DNA]</scope>
    <source>
        <tissue evidence="2">Nenye</tissue>
    </source>
</reference>
<gene>
    <name evidence="2" type="ORF">ACH5RR_020806</name>
</gene>
<name>A0ABD2ZFI2_9GENT</name>
<evidence type="ECO:0000256" key="1">
    <source>
        <dbReference type="SAM" id="Phobius"/>
    </source>
</evidence>
<keyword evidence="1" id="KW-0812">Transmembrane</keyword>
<keyword evidence="3" id="KW-1185">Reference proteome</keyword>
<evidence type="ECO:0000313" key="3">
    <source>
        <dbReference type="Proteomes" id="UP001630127"/>
    </source>
</evidence>
<dbReference type="Proteomes" id="UP001630127">
    <property type="component" value="Unassembled WGS sequence"/>
</dbReference>
<dbReference type="EMBL" id="JBJUIK010000009">
    <property type="protein sequence ID" value="KAL3518217.1"/>
    <property type="molecule type" value="Genomic_DNA"/>
</dbReference>
<feature type="transmembrane region" description="Helical" evidence="1">
    <location>
        <begin position="21"/>
        <end position="42"/>
    </location>
</feature>
<accession>A0ABD2ZFI2</accession>
<keyword evidence="1" id="KW-1133">Transmembrane helix</keyword>
<sequence length="124" mass="14091">MRAAWLGLEMRQFDPCLVSPSLPPFYIIKFSLALIVTGIYVYTSILCYPSCAIFDFLVFKILLCYYLILMQRRTQGTLCISSCTATHTLSVPLSITCVQELDQSASQIQWCLPYLLVEDFTKIA</sequence>